<reference evidence="2" key="1">
    <citation type="submission" date="2021-06" db="EMBL/GenBank/DDBJ databases">
        <authorList>
            <person name="Rolland C."/>
        </authorList>
    </citation>
    <scope>NUCLEOTIDE SEQUENCE</scope>
    <source>
        <strain evidence="2">347.936635</strain>
    </source>
</reference>
<feature type="transmembrane region" description="Helical" evidence="1">
    <location>
        <begin position="106"/>
        <end position="129"/>
    </location>
</feature>
<name>A0A8F8KU16_9VIRU</name>
<keyword evidence="1 2" id="KW-0812">Transmembrane</keyword>
<proteinExistence type="predicted"/>
<gene>
    <name evidence="2" type="ORF">KOM_12_365</name>
</gene>
<dbReference type="EMBL" id="MZ420154">
    <property type="protein sequence ID" value="QYA18633.1"/>
    <property type="molecule type" value="Genomic_DNA"/>
</dbReference>
<keyword evidence="1" id="KW-0472">Membrane</keyword>
<feature type="transmembrane region" description="Helical" evidence="1">
    <location>
        <begin position="172"/>
        <end position="198"/>
    </location>
</feature>
<sequence length="211" mass="24004">MKGRIVALLSTFLFLIVQWPTYFLLGVQEYPLTNRGVILHPLDRTFEPIDHKVVCENGMDCLQKMCNVYKHSPNTSYVAFNPLVTVANLPSCDIDMAHLNEQHPQYVFMFSCMIAMTVLSVFHTFMLFSKNRIALVNRDKNCLILLCAWIGSLFIALNIFQGTVFLDGGIPLQVILPSYICQIVIGCISAVIIAMYWVNGYHTSIYEIIRD</sequence>
<protein>
    <submittedName>
        <fullName evidence="2">Transmembrane protein</fullName>
    </submittedName>
</protein>
<keyword evidence="1" id="KW-1133">Transmembrane helix</keyword>
<organism evidence="2">
    <name type="scientific">Clandestinovirus</name>
    <dbReference type="NCBI Taxonomy" id="2831644"/>
    <lineage>
        <taxon>Viruses</taxon>
    </lineage>
</organism>
<evidence type="ECO:0000313" key="2">
    <source>
        <dbReference type="EMBL" id="QYA18633.1"/>
    </source>
</evidence>
<evidence type="ECO:0000256" key="1">
    <source>
        <dbReference type="SAM" id="Phobius"/>
    </source>
</evidence>
<accession>A0A8F8KU16</accession>
<feature type="transmembrane region" description="Helical" evidence="1">
    <location>
        <begin position="141"/>
        <end position="160"/>
    </location>
</feature>